<feature type="transmembrane region" description="Helical" evidence="2">
    <location>
        <begin position="172"/>
        <end position="192"/>
    </location>
</feature>
<evidence type="ECO:0000313" key="3">
    <source>
        <dbReference type="EMBL" id="MCM2371180.1"/>
    </source>
</evidence>
<evidence type="ECO:0008006" key="5">
    <source>
        <dbReference type="Google" id="ProtNLM"/>
    </source>
</evidence>
<comment type="caution">
    <text evidence="3">The sequence shown here is derived from an EMBL/GenBank/DDBJ whole genome shotgun (WGS) entry which is preliminary data.</text>
</comment>
<feature type="transmembrane region" description="Helical" evidence="2">
    <location>
        <begin position="228"/>
        <end position="245"/>
    </location>
</feature>
<feature type="transmembrane region" description="Helical" evidence="2">
    <location>
        <begin position="198"/>
        <end position="221"/>
    </location>
</feature>
<proteinExistence type="predicted"/>
<feature type="transmembrane region" description="Helical" evidence="2">
    <location>
        <begin position="81"/>
        <end position="100"/>
    </location>
</feature>
<keyword evidence="4" id="KW-1185">Reference proteome</keyword>
<keyword evidence="2" id="KW-0812">Transmembrane</keyword>
<reference evidence="3 4" key="1">
    <citation type="journal article" date="2022" name="Syst. Appl. Microbiol.">
        <title>Rhodopirellula aestuarii sp. nov., a novel member of the genus Rhodopirellula isolated from brackish sediments collected in the Tagus River estuary, Portugal.</title>
        <authorList>
            <person name="Vitorino I.R."/>
            <person name="Klimek D."/>
            <person name="Calusinska M."/>
            <person name="Lobo-da-Cunha A."/>
            <person name="Vasconcelos V."/>
            <person name="Lage O.M."/>
        </authorList>
    </citation>
    <scope>NUCLEOTIDE SEQUENCE [LARGE SCALE GENOMIC DNA]</scope>
    <source>
        <strain evidence="3 4">ICT_H3.1</strain>
    </source>
</reference>
<accession>A0ABT0U2Q6</accession>
<protein>
    <recommendedName>
        <fullName evidence="5">MASE1 domain-containing protein</fullName>
    </recommendedName>
</protein>
<feature type="transmembrane region" description="Helical" evidence="2">
    <location>
        <begin position="51"/>
        <end position="69"/>
    </location>
</feature>
<sequence length="312" mass="34140">MKTPKASMGQRDSSDRRESSGQRESKAQRESKVQRGRRRGRFREFAMGRNWWVMPTVYLVGQFIAFFAIERMTGFDGESPWDWVLFISLMIGSPTLAAILLSPGFRISHLAMAAAAILIGGVVFSIQSDSLVELTVVSAVVAMIQVFVLRMTRIPPWVVRPANSERHQKASIGWLMVMTVIVALLITVMRVSQDGGQYLVAFGYLGLAMLTALLGNVIAGLCSRKTRWLILLVVAGLGWASMLAAEAGILSLEPWERLIELQANYAAKIVCLSPAVALINVVLVHRMMTLAGAIQAVPSTPRVELGSAQDLG</sequence>
<evidence type="ECO:0000313" key="4">
    <source>
        <dbReference type="Proteomes" id="UP001202961"/>
    </source>
</evidence>
<feature type="transmembrane region" description="Helical" evidence="2">
    <location>
        <begin position="132"/>
        <end position="151"/>
    </location>
</feature>
<evidence type="ECO:0000256" key="1">
    <source>
        <dbReference type="SAM" id="MobiDB-lite"/>
    </source>
</evidence>
<dbReference type="Proteomes" id="UP001202961">
    <property type="component" value="Unassembled WGS sequence"/>
</dbReference>
<keyword evidence="2" id="KW-0472">Membrane</keyword>
<organism evidence="3 4">
    <name type="scientific">Aporhodopirellula aestuarii</name>
    <dbReference type="NCBI Taxonomy" id="2950107"/>
    <lineage>
        <taxon>Bacteria</taxon>
        <taxon>Pseudomonadati</taxon>
        <taxon>Planctomycetota</taxon>
        <taxon>Planctomycetia</taxon>
        <taxon>Pirellulales</taxon>
        <taxon>Pirellulaceae</taxon>
        <taxon>Aporhodopirellula</taxon>
    </lineage>
</organism>
<evidence type="ECO:0000256" key="2">
    <source>
        <dbReference type="SAM" id="Phobius"/>
    </source>
</evidence>
<feature type="transmembrane region" description="Helical" evidence="2">
    <location>
        <begin position="107"/>
        <end position="126"/>
    </location>
</feature>
<keyword evidence="2" id="KW-1133">Transmembrane helix</keyword>
<gene>
    <name evidence="3" type="ORF">NB063_11245</name>
</gene>
<feature type="region of interest" description="Disordered" evidence="1">
    <location>
        <begin position="1"/>
        <end position="36"/>
    </location>
</feature>
<feature type="compositionally biased region" description="Basic and acidic residues" evidence="1">
    <location>
        <begin position="12"/>
        <end position="33"/>
    </location>
</feature>
<name>A0ABT0U2Q6_9BACT</name>
<feature type="transmembrane region" description="Helical" evidence="2">
    <location>
        <begin position="265"/>
        <end position="284"/>
    </location>
</feature>
<dbReference type="EMBL" id="JAMQBK010000029">
    <property type="protein sequence ID" value="MCM2371180.1"/>
    <property type="molecule type" value="Genomic_DNA"/>
</dbReference>